<dbReference type="Pfam" id="PF01037">
    <property type="entry name" value="AsnC_trans_reg"/>
    <property type="match status" value="1"/>
</dbReference>
<dbReference type="InterPro" id="IPR000485">
    <property type="entry name" value="AsnC-type_HTH_dom"/>
</dbReference>
<reference evidence="5 6" key="1">
    <citation type="submission" date="2019-12" db="EMBL/GenBank/DDBJ databases">
        <title>Shinella granuli gen. nov., sp. nov., and proposal of the reclassification of Zoogloea ramigera ATCC 19623 as Shinella zoogloeoides sp. nov.</title>
        <authorList>
            <person name="Gao J."/>
        </authorList>
    </citation>
    <scope>NUCLEOTIDE SEQUENCE [LARGE SCALE GENOMIC DNA]</scope>
    <source>
        <strain evidence="5 6">DSM 287</strain>
    </source>
</reference>
<dbReference type="Proteomes" id="UP000440304">
    <property type="component" value="Unassembled WGS sequence"/>
</dbReference>
<dbReference type="SUPFAM" id="SSF54909">
    <property type="entry name" value="Dimeric alpha+beta barrel"/>
    <property type="match status" value="1"/>
</dbReference>
<dbReference type="Gene3D" id="3.30.70.920">
    <property type="match status" value="1"/>
</dbReference>
<dbReference type="EMBL" id="WUML01000018">
    <property type="protein sequence ID" value="MXO02163.1"/>
    <property type="molecule type" value="Genomic_DNA"/>
</dbReference>
<dbReference type="RefSeq" id="WP_160787462.1">
    <property type="nucleotide sequence ID" value="NZ_CP086611.1"/>
</dbReference>
<dbReference type="PANTHER" id="PTHR30154">
    <property type="entry name" value="LEUCINE-RESPONSIVE REGULATORY PROTEIN"/>
    <property type="match status" value="1"/>
</dbReference>
<dbReference type="OrthoDB" id="9809462at2"/>
<dbReference type="Pfam" id="PF13404">
    <property type="entry name" value="HTH_AsnC-type"/>
    <property type="match status" value="1"/>
</dbReference>
<dbReference type="SUPFAM" id="SSF46785">
    <property type="entry name" value="Winged helix' DNA-binding domain"/>
    <property type="match status" value="1"/>
</dbReference>
<feature type="domain" description="HTH asnC-type" evidence="4">
    <location>
        <begin position="1"/>
        <end position="67"/>
    </location>
</feature>
<evidence type="ECO:0000313" key="6">
    <source>
        <dbReference type="Proteomes" id="UP000440304"/>
    </source>
</evidence>
<dbReference type="InterPro" id="IPR019888">
    <property type="entry name" value="Tscrpt_reg_AsnC-like"/>
</dbReference>
<name>A0A6N8TFW4_SHIZO</name>
<keyword evidence="2" id="KW-0238">DNA-binding</keyword>
<dbReference type="InterPro" id="IPR036390">
    <property type="entry name" value="WH_DNA-bd_sf"/>
</dbReference>
<dbReference type="AlphaFoldDB" id="A0A6N8TFW4"/>
<gene>
    <name evidence="5" type="ORF">GR156_17715</name>
</gene>
<keyword evidence="1" id="KW-0805">Transcription regulation</keyword>
<evidence type="ECO:0000256" key="1">
    <source>
        <dbReference type="ARBA" id="ARBA00023015"/>
    </source>
</evidence>
<dbReference type="GO" id="GO:0043565">
    <property type="term" value="F:sequence-specific DNA binding"/>
    <property type="evidence" value="ECO:0007669"/>
    <property type="project" value="InterPro"/>
</dbReference>
<proteinExistence type="predicted"/>
<evidence type="ECO:0000259" key="4">
    <source>
        <dbReference type="PROSITE" id="PS50956"/>
    </source>
</evidence>
<evidence type="ECO:0000256" key="2">
    <source>
        <dbReference type="ARBA" id="ARBA00023125"/>
    </source>
</evidence>
<dbReference type="Gene3D" id="1.10.10.10">
    <property type="entry name" value="Winged helix-like DNA-binding domain superfamily/Winged helix DNA-binding domain"/>
    <property type="match status" value="1"/>
</dbReference>
<evidence type="ECO:0000313" key="5">
    <source>
        <dbReference type="EMBL" id="MXO02163.1"/>
    </source>
</evidence>
<dbReference type="PRINTS" id="PR00033">
    <property type="entry name" value="HTHASNC"/>
</dbReference>
<dbReference type="InterPro" id="IPR036388">
    <property type="entry name" value="WH-like_DNA-bd_sf"/>
</dbReference>
<dbReference type="GO" id="GO:0005829">
    <property type="term" value="C:cytosol"/>
    <property type="evidence" value="ECO:0007669"/>
    <property type="project" value="TreeGrafter"/>
</dbReference>
<sequence length="145" mass="15914">MDDLDRKIVTLLRGNGRRSVSDLALETGASRATVRGRIERMEQDGTILGYTVMLRADALEDVVRGVMMIEIEGHVTDRVIRTLGGFPEIAQIHTTNGRWDLLVELSAASLAEFDAVLRKIRLVPGITGSETSLLLSTPRSTKAKL</sequence>
<organism evidence="5 6">
    <name type="scientific">Shinella zoogloeoides</name>
    <name type="common">Crabtreella saccharophila</name>
    <dbReference type="NCBI Taxonomy" id="352475"/>
    <lineage>
        <taxon>Bacteria</taxon>
        <taxon>Pseudomonadati</taxon>
        <taxon>Pseudomonadota</taxon>
        <taxon>Alphaproteobacteria</taxon>
        <taxon>Hyphomicrobiales</taxon>
        <taxon>Rhizobiaceae</taxon>
        <taxon>Shinella</taxon>
    </lineage>
</organism>
<dbReference type="InterPro" id="IPR019887">
    <property type="entry name" value="Tscrpt_reg_AsnC/Lrp_C"/>
</dbReference>
<evidence type="ECO:0000256" key="3">
    <source>
        <dbReference type="ARBA" id="ARBA00023163"/>
    </source>
</evidence>
<comment type="caution">
    <text evidence="5">The sequence shown here is derived from an EMBL/GenBank/DDBJ whole genome shotgun (WGS) entry which is preliminary data.</text>
</comment>
<keyword evidence="3" id="KW-0804">Transcription</keyword>
<dbReference type="InterPro" id="IPR011008">
    <property type="entry name" value="Dimeric_a/b-barrel"/>
</dbReference>
<dbReference type="PANTHER" id="PTHR30154:SF34">
    <property type="entry name" value="TRANSCRIPTIONAL REGULATOR AZLB"/>
    <property type="match status" value="1"/>
</dbReference>
<dbReference type="SMART" id="SM00344">
    <property type="entry name" value="HTH_ASNC"/>
    <property type="match status" value="1"/>
</dbReference>
<accession>A0A6N8TFW4</accession>
<dbReference type="GO" id="GO:0043200">
    <property type="term" value="P:response to amino acid"/>
    <property type="evidence" value="ECO:0007669"/>
    <property type="project" value="TreeGrafter"/>
</dbReference>
<protein>
    <submittedName>
        <fullName evidence="5">AsnC family transcriptional regulator</fullName>
    </submittedName>
</protein>
<dbReference type="PROSITE" id="PS50956">
    <property type="entry name" value="HTH_ASNC_2"/>
    <property type="match status" value="1"/>
</dbReference>